<feature type="region of interest" description="Disordered" evidence="2">
    <location>
        <begin position="192"/>
        <end position="240"/>
    </location>
</feature>
<evidence type="ECO:0000256" key="2">
    <source>
        <dbReference type="SAM" id="MobiDB-lite"/>
    </source>
</evidence>
<dbReference type="InterPro" id="IPR023231">
    <property type="entry name" value="GSKIP_dom_sf"/>
</dbReference>
<evidence type="ECO:0000259" key="3">
    <source>
        <dbReference type="Pfam" id="PF05303"/>
    </source>
</evidence>
<sequence>MSSTATQPIPCRRCSFGLIASSPPPSQQLCSIPISLDKVASLNRSLYDSSPQSREESSSLELEAVAAVHQLSFAVQQIAVSEILPRTSELLFINVTTMEGVPYCLELTMKGWRVCSLKNDCMQGDFTRIELFIKYYDTVYDLMEELSPGYKNRFGEKLAQRLRLLELGEDGDLVAPSSSYINSPLLNSANFSPERSMSSLSQTSSSNSSVINSPPSGKATSNHMPIHKQSIPEDNATPIS</sequence>
<accession>A0A4U5P0B7</accession>
<dbReference type="InterPro" id="IPR037395">
    <property type="entry name" value="GSKIP"/>
</dbReference>
<dbReference type="GO" id="GO:0051018">
    <property type="term" value="F:protein kinase A binding"/>
    <property type="evidence" value="ECO:0007669"/>
    <property type="project" value="TreeGrafter"/>
</dbReference>
<reference evidence="4 5" key="2">
    <citation type="journal article" date="2019" name="G3 (Bethesda)">
        <title>Hybrid Assembly of the Genome of the Entomopathogenic Nematode Steinernema carpocapsae Identifies the X-Chromosome.</title>
        <authorList>
            <person name="Serra L."/>
            <person name="Macchietto M."/>
            <person name="Macias-Munoz A."/>
            <person name="McGill C.J."/>
            <person name="Rodriguez I.M."/>
            <person name="Rodriguez B."/>
            <person name="Murad R."/>
            <person name="Mortazavi A."/>
        </authorList>
    </citation>
    <scope>NUCLEOTIDE SEQUENCE [LARGE SCALE GENOMIC DNA]</scope>
    <source>
        <strain evidence="4 5">ALL</strain>
    </source>
</reference>
<dbReference type="EMBL" id="AZBU02000003">
    <property type="protein sequence ID" value="TKR89131.1"/>
    <property type="molecule type" value="Genomic_DNA"/>
</dbReference>
<proteinExistence type="inferred from homology"/>
<evidence type="ECO:0000313" key="4">
    <source>
        <dbReference type="EMBL" id="TKR89131.1"/>
    </source>
</evidence>
<evidence type="ECO:0000256" key="1">
    <source>
        <dbReference type="ARBA" id="ARBA00009571"/>
    </source>
</evidence>
<feature type="domain" description="GSKIP" evidence="3">
    <location>
        <begin position="61"/>
        <end position="163"/>
    </location>
</feature>
<organism evidence="4 5">
    <name type="scientific">Steinernema carpocapsae</name>
    <name type="common">Entomopathogenic nematode</name>
    <dbReference type="NCBI Taxonomy" id="34508"/>
    <lineage>
        <taxon>Eukaryota</taxon>
        <taxon>Metazoa</taxon>
        <taxon>Ecdysozoa</taxon>
        <taxon>Nematoda</taxon>
        <taxon>Chromadorea</taxon>
        <taxon>Rhabditida</taxon>
        <taxon>Tylenchina</taxon>
        <taxon>Panagrolaimomorpha</taxon>
        <taxon>Strongyloidoidea</taxon>
        <taxon>Steinernematidae</taxon>
        <taxon>Steinernema</taxon>
    </lineage>
</organism>
<gene>
    <name evidence="4" type="ORF">L596_013276</name>
</gene>
<dbReference type="Gene3D" id="3.30.2280.10">
    <property type="entry name" value="Hypothetical protein (hspc210)"/>
    <property type="match status" value="1"/>
</dbReference>
<name>A0A4U5P0B7_STECR</name>
<dbReference type="STRING" id="34508.A0A4U5P0B7"/>
<reference evidence="4 5" key="1">
    <citation type="journal article" date="2015" name="Genome Biol.">
        <title>Comparative genomics of Steinernema reveals deeply conserved gene regulatory networks.</title>
        <authorList>
            <person name="Dillman A.R."/>
            <person name="Macchietto M."/>
            <person name="Porter C.F."/>
            <person name="Rogers A."/>
            <person name="Williams B."/>
            <person name="Antoshechkin I."/>
            <person name="Lee M.M."/>
            <person name="Goodwin Z."/>
            <person name="Lu X."/>
            <person name="Lewis E.E."/>
            <person name="Goodrich-Blair H."/>
            <person name="Stock S.P."/>
            <person name="Adams B.J."/>
            <person name="Sternberg P.W."/>
            <person name="Mortazavi A."/>
        </authorList>
    </citation>
    <scope>NUCLEOTIDE SEQUENCE [LARGE SCALE GENOMIC DNA]</scope>
    <source>
        <strain evidence="4 5">ALL</strain>
    </source>
</reference>
<protein>
    <recommendedName>
        <fullName evidence="3">GSKIP domain-containing protein</fullName>
    </recommendedName>
</protein>
<dbReference type="GO" id="GO:0019207">
    <property type="term" value="F:kinase regulator activity"/>
    <property type="evidence" value="ECO:0007669"/>
    <property type="project" value="TreeGrafter"/>
</dbReference>
<dbReference type="Proteomes" id="UP000298663">
    <property type="component" value="Unassembled WGS sequence"/>
</dbReference>
<dbReference type="PANTHER" id="PTHR12490:SF5">
    <property type="entry name" value="GSKIP DOMAIN-CONTAINING PROTEIN"/>
    <property type="match status" value="1"/>
</dbReference>
<dbReference type="GO" id="GO:0005737">
    <property type="term" value="C:cytoplasm"/>
    <property type="evidence" value="ECO:0007669"/>
    <property type="project" value="TreeGrafter"/>
</dbReference>
<dbReference type="GO" id="GO:0060828">
    <property type="term" value="P:regulation of canonical Wnt signaling pathway"/>
    <property type="evidence" value="ECO:0007669"/>
    <property type="project" value="InterPro"/>
</dbReference>
<dbReference type="InterPro" id="IPR007967">
    <property type="entry name" value="GSKIP_dom"/>
</dbReference>
<dbReference type="SUPFAM" id="SSF103107">
    <property type="entry name" value="Hypothetical protein c14orf129, hspc210"/>
    <property type="match status" value="1"/>
</dbReference>
<dbReference type="AlphaFoldDB" id="A0A4U5P0B7"/>
<dbReference type="FunFam" id="3.30.2280.10:FF:000004">
    <property type="entry name" value="Protein CBG05668"/>
    <property type="match status" value="1"/>
</dbReference>
<comment type="similarity">
    <text evidence="1">Belongs to the GSKIP family.</text>
</comment>
<keyword evidence="5" id="KW-1185">Reference proteome</keyword>
<feature type="compositionally biased region" description="Low complexity" evidence="2">
    <location>
        <begin position="196"/>
        <end position="216"/>
    </location>
</feature>
<comment type="caution">
    <text evidence="4">The sequence shown here is derived from an EMBL/GenBank/DDBJ whole genome shotgun (WGS) entry which is preliminary data.</text>
</comment>
<evidence type="ECO:0000313" key="5">
    <source>
        <dbReference type="Proteomes" id="UP000298663"/>
    </source>
</evidence>
<dbReference type="PANTHER" id="PTHR12490">
    <property type="entry name" value="GSK3B-INTERACTING PROTEIN"/>
    <property type="match status" value="1"/>
</dbReference>
<dbReference type="OrthoDB" id="5804279at2759"/>
<dbReference type="Pfam" id="PF05303">
    <property type="entry name" value="GSKIP_dom"/>
    <property type="match status" value="1"/>
</dbReference>